<feature type="signal peptide" evidence="1">
    <location>
        <begin position="1"/>
        <end position="25"/>
    </location>
</feature>
<feature type="chain" id="PRO_5032885019" evidence="1">
    <location>
        <begin position="26"/>
        <end position="270"/>
    </location>
</feature>
<evidence type="ECO:0000313" key="3">
    <source>
        <dbReference type="Proteomes" id="UP000445000"/>
    </source>
</evidence>
<dbReference type="RefSeq" id="WP_161810719.1">
    <property type="nucleotide sequence ID" value="NZ_BLJN01000001.1"/>
</dbReference>
<gene>
    <name evidence="2" type="ORF">GCM10011487_08750</name>
</gene>
<keyword evidence="1" id="KW-0732">Signal</keyword>
<reference evidence="3" key="1">
    <citation type="submission" date="2020-01" db="EMBL/GenBank/DDBJ databases">
        <title>'Steroidobacter agaridevorans' sp. nov., agar-degrading bacteria isolated from rhizosphere soils.</title>
        <authorList>
            <person name="Ikenaga M."/>
            <person name="Kataoka M."/>
            <person name="Murouchi A."/>
            <person name="Katsuragi S."/>
            <person name="Sakai M."/>
        </authorList>
    </citation>
    <scope>NUCLEOTIDE SEQUENCE [LARGE SCALE GENOMIC DNA]</scope>
    <source>
        <strain evidence="3">YU21-B</strain>
    </source>
</reference>
<dbReference type="EMBL" id="BLJN01000001">
    <property type="protein sequence ID" value="GFE78875.1"/>
    <property type="molecule type" value="Genomic_DNA"/>
</dbReference>
<evidence type="ECO:0000256" key="1">
    <source>
        <dbReference type="SAM" id="SignalP"/>
    </source>
</evidence>
<organism evidence="2 3">
    <name type="scientific">Steroidobacter agaridevorans</name>
    <dbReference type="NCBI Taxonomy" id="2695856"/>
    <lineage>
        <taxon>Bacteria</taxon>
        <taxon>Pseudomonadati</taxon>
        <taxon>Pseudomonadota</taxon>
        <taxon>Gammaproteobacteria</taxon>
        <taxon>Steroidobacterales</taxon>
        <taxon>Steroidobacteraceae</taxon>
        <taxon>Steroidobacter</taxon>
    </lineage>
</organism>
<keyword evidence="3" id="KW-1185">Reference proteome</keyword>
<sequence>MNSQKLYLSASLLAALQLASHIAAAAEPAQRAVQATNYSLGLIASDSDTKDSTSNGTFGLGGSANMPIGNLFGASLAGSYSRTTARTSDVLFDVASQTSSRQTCRFNNSDASLSVFARKPTLGRISASYGKGNVKSDCGDESVFVSTGDDTMGIDYYKVGAEAYLWDFTFGAVHTSTEPEDGEKLESDIFSASWYPLDSLKVTLSGGDLYDQDTYGIEIEHQPEFMGNSLGVALGYSVIDRDQEIGTINFSVVFHFGTKVELKTRDRQYR</sequence>
<dbReference type="AlphaFoldDB" id="A0A829Y7A3"/>
<proteinExistence type="predicted"/>
<dbReference type="Proteomes" id="UP000445000">
    <property type="component" value="Unassembled WGS sequence"/>
</dbReference>
<name>A0A829Y7A3_9GAMM</name>
<comment type="caution">
    <text evidence="2">The sequence shown here is derived from an EMBL/GenBank/DDBJ whole genome shotgun (WGS) entry which is preliminary data.</text>
</comment>
<evidence type="ECO:0000313" key="2">
    <source>
        <dbReference type="EMBL" id="GFE78875.1"/>
    </source>
</evidence>
<accession>A0A829Y7A3</accession>
<protein>
    <submittedName>
        <fullName evidence="2">Uncharacterized protein</fullName>
    </submittedName>
</protein>